<gene>
    <name evidence="2" type="ORF">AMTR_s00091p00130770</name>
</gene>
<accession>W1P0Z4</accession>
<dbReference type="AlphaFoldDB" id="W1P0Z4"/>
<evidence type="ECO:0000313" key="2">
    <source>
        <dbReference type="EMBL" id="ERN00625.1"/>
    </source>
</evidence>
<dbReference type="HOGENOM" id="CLU_2124436_0_0_1"/>
<evidence type="ECO:0000256" key="1">
    <source>
        <dbReference type="SAM" id="MobiDB-lite"/>
    </source>
</evidence>
<name>W1P0Z4_AMBTC</name>
<organism evidence="2 3">
    <name type="scientific">Amborella trichopoda</name>
    <dbReference type="NCBI Taxonomy" id="13333"/>
    <lineage>
        <taxon>Eukaryota</taxon>
        <taxon>Viridiplantae</taxon>
        <taxon>Streptophyta</taxon>
        <taxon>Embryophyta</taxon>
        <taxon>Tracheophyta</taxon>
        <taxon>Spermatophyta</taxon>
        <taxon>Magnoliopsida</taxon>
        <taxon>Amborellales</taxon>
        <taxon>Amborellaceae</taxon>
        <taxon>Amborella</taxon>
    </lineage>
</organism>
<dbReference type="Proteomes" id="UP000017836">
    <property type="component" value="Unassembled WGS sequence"/>
</dbReference>
<sequence length="114" mass="11902">MGTIPFSYGEVGPTLEDVTHILGVRSEGKPLLCEPPTTGRFSDDVESSSVGHKATREAGGTTMERGRRPRVGASVEGGPSEELFKGIVDDVIPLAMICPGTNEGVPGLEVTPPI</sequence>
<dbReference type="Gramene" id="ERN00625">
    <property type="protein sequence ID" value="ERN00625"/>
    <property type="gene ID" value="AMTR_s00091p00130770"/>
</dbReference>
<evidence type="ECO:0000313" key="3">
    <source>
        <dbReference type="Proteomes" id="UP000017836"/>
    </source>
</evidence>
<feature type="region of interest" description="Disordered" evidence="1">
    <location>
        <begin position="33"/>
        <end position="80"/>
    </location>
</feature>
<dbReference type="EMBL" id="KI394855">
    <property type="protein sequence ID" value="ERN00625.1"/>
    <property type="molecule type" value="Genomic_DNA"/>
</dbReference>
<proteinExistence type="predicted"/>
<protein>
    <submittedName>
        <fullName evidence="2">Uncharacterized protein</fullName>
    </submittedName>
</protein>
<keyword evidence="3" id="KW-1185">Reference proteome</keyword>
<reference evidence="3" key="1">
    <citation type="journal article" date="2013" name="Science">
        <title>The Amborella genome and the evolution of flowering plants.</title>
        <authorList>
            <consortium name="Amborella Genome Project"/>
        </authorList>
    </citation>
    <scope>NUCLEOTIDE SEQUENCE [LARGE SCALE GENOMIC DNA]</scope>
</reference>